<dbReference type="AlphaFoldDB" id="D8T8P1"/>
<evidence type="ECO:0000256" key="1">
    <source>
        <dbReference type="SAM" id="Phobius"/>
    </source>
</evidence>
<feature type="transmembrane region" description="Helical" evidence="1">
    <location>
        <begin position="290"/>
        <end position="311"/>
    </location>
</feature>
<dbReference type="Gramene" id="EFJ06926">
    <property type="protein sequence ID" value="EFJ06926"/>
    <property type="gene ID" value="SELMODRAFT_2723"/>
</dbReference>
<dbReference type="EMBL" id="GL377691">
    <property type="protein sequence ID" value="EFJ06926.1"/>
    <property type="molecule type" value="Genomic_DNA"/>
</dbReference>
<dbReference type="PANTHER" id="PTHR34116">
    <property type="entry name" value="PLASMINOGEN ACTIVATOR INHIBITOR"/>
    <property type="match status" value="1"/>
</dbReference>
<dbReference type="HOGENOM" id="CLU_039788_1_0_1"/>
<name>D8T8P1_SELML</name>
<dbReference type="FunCoup" id="D8T8P1">
    <property type="interactions" value="1025"/>
</dbReference>
<feature type="transmembrane region" description="Helical" evidence="1">
    <location>
        <begin position="12"/>
        <end position="34"/>
    </location>
</feature>
<feature type="transmembrane region" description="Helical" evidence="1">
    <location>
        <begin position="100"/>
        <end position="121"/>
    </location>
</feature>
<dbReference type="KEGG" id="smo:SELMODRAFT_2723"/>
<gene>
    <name evidence="2" type="ORF">SELMODRAFT_2723</name>
</gene>
<feature type="transmembrane region" description="Helical" evidence="1">
    <location>
        <begin position="208"/>
        <end position="235"/>
    </location>
</feature>
<keyword evidence="3" id="KW-1185">Reference proteome</keyword>
<keyword evidence="1" id="KW-1133">Transmembrane helix</keyword>
<feature type="non-terminal residue" evidence="2">
    <location>
        <position position="320"/>
    </location>
</feature>
<evidence type="ECO:0000313" key="3">
    <source>
        <dbReference type="Proteomes" id="UP000001514"/>
    </source>
</evidence>
<proteinExistence type="predicted"/>
<sequence length="320" mass="35793">MPLPNSAVDALGFATLLLVLVLLILGVLCAAYVLHFRSKIHHDNLLALRHFNSLWIVRLILILFAVLWGLGELLRLPLLRKKGWFLHRLGFRWQVTSCKIYILSSLGILEPCFFLTALFLVQGSIRNAPFTPRKRWNGRVIVSVLGFCAPVFLAQVFLVVVSPIVWGRREEEGSASYRAGGGFVDRFKLPHYFTRVFQAMEVEEREKVVVAAAVCTYPLLSTVVLGMFGCVYVIYFLYLGWKMAALVINRRLQLRVYALVIAVALLLPIHVVFLGLSVLSRPSEPLFEAVGFLGFLTVLLCTTVGEGILVVRPIADALAI</sequence>
<evidence type="ECO:0000313" key="2">
    <source>
        <dbReference type="EMBL" id="EFJ06926.1"/>
    </source>
</evidence>
<feature type="transmembrane region" description="Helical" evidence="1">
    <location>
        <begin position="55"/>
        <end position="80"/>
    </location>
</feature>
<protein>
    <submittedName>
        <fullName evidence="2">Uncharacterized protein</fullName>
    </submittedName>
</protein>
<feature type="transmembrane region" description="Helical" evidence="1">
    <location>
        <begin position="256"/>
        <end position="278"/>
    </location>
</feature>
<keyword evidence="1" id="KW-0472">Membrane</keyword>
<reference evidence="2 3" key="1">
    <citation type="journal article" date="2011" name="Science">
        <title>The Selaginella genome identifies genetic changes associated with the evolution of vascular plants.</title>
        <authorList>
            <person name="Banks J.A."/>
            <person name="Nishiyama T."/>
            <person name="Hasebe M."/>
            <person name="Bowman J.L."/>
            <person name="Gribskov M."/>
            <person name="dePamphilis C."/>
            <person name="Albert V.A."/>
            <person name="Aono N."/>
            <person name="Aoyama T."/>
            <person name="Ambrose B.A."/>
            <person name="Ashton N.W."/>
            <person name="Axtell M.J."/>
            <person name="Barker E."/>
            <person name="Barker M.S."/>
            <person name="Bennetzen J.L."/>
            <person name="Bonawitz N.D."/>
            <person name="Chapple C."/>
            <person name="Cheng C."/>
            <person name="Correa L.G."/>
            <person name="Dacre M."/>
            <person name="DeBarry J."/>
            <person name="Dreyer I."/>
            <person name="Elias M."/>
            <person name="Engstrom E.M."/>
            <person name="Estelle M."/>
            <person name="Feng L."/>
            <person name="Finet C."/>
            <person name="Floyd S.K."/>
            <person name="Frommer W.B."/>
            <person name="Fujita T."/>
            <person name="Gramzow L."/>
            <person name="Gutensohn M."/>
            <person name="Harholt J."/>
            <person name="Hattori M."/>
            <person name="Heyl A."/>
            <person name="Hirai T."/>
            <person name="Hiwatashi Y."/>
            <person name="Ishikawa M."/>
            <person name="Iwata M."/>
            <person name="Karol K.G."/>
            <person name="Koehler B."/>
            <person name="Kolukisaoglu U."/>
            <person name="Kubo M."/>
            <person name="Kurata T."/>
            <person name="Lalonde S."/>
            <person name="Li K."/>
            <person name="Li Y."/>
            <person name="Litt A."/>
            <person name="Lyons E."/>
            <person name="Manning G."/>
            <person name="Maruyama T."/>
            <person name="Michael T.P."/>
            <person name="Mikami K."/>
            <person name="Miyazaki S."/>
            <person name="Morinaga S."/>
            <person name="Murata T."/>
            <person name="Mueller-Roeber B."/>
            <person name="Nelson D.R."/>
            <person name="Obara M."/>
            <person name="Oguri Y."/>
            <person name="Olmstead R.G."/>
            <person name="Onodera N."/>
            <person name="Petersen B.L."/>
            <person name="Pils B."/>
            <person name="Prigge M."/>
            <person name="Rensing S.A."/>
            <person name="Riano-Pachon D.M."/>
            <person name="Roberts A.W."/>
            <person name="Sato Y."/>
            <person name="Scheller H.V."/>
            <person name="Schulz B."/>
            <person name="Schulz C."/>
            <person name="Shakirov E.V."/>
            <person name="Shibagaki N."/>
            <person name="Shinohara N."/>
            <person name="Shippen D.E."/>
            <person name="Soerensen I."/>
            <person name="Sotooka R."/>
            <person name="Sugimoto N."/>
            <person name="Sugita M."/>
            <person name="Sumikawa N."/>
            <person name="Tanurdzic M."/>
            <person name="Theissen G."/>
            <person name="Ulvskov P."/>
            <person name="Wakazuki S."/>
            <person name="Weng J.K."/>
            <person name="Willats W.W."/>
            <person name="Wipf D."/>
            <person name="Wolf P.G."/>
            <person name="Yang L."/>
            <person name="Zimmer A.D."/>
            <person name="Zhu Q."/>
            <person name="Mitros T."/>
            <person name="Hellsten U."/>
            <person name="Loque D."/>
            <person name="Otillar R."/>
            <person name="Salamov A."/>
            <person name="Schmutz J."/>
            <person name="Shapiro H."/>
            <person name="Lindquist E."/>
            <person name="Lucas S."/>
            <person name="Rokhsar D."/>
            <person name="Grigoriev I.V."/>
        </authorList>
    </citation>
    <scope>NUCLEOTIDE SEQUENCE [LARGE SCALE GENOMIC DNA]</scope>
</reference>
<feature type="transmembrane region" description="Helical" evidence="1">
    <location>
        <begin position="141"/>
        <end position="166"/>
    </location>
</feature>
<dbReference type="PANTHER" id="PTHR34116:SF2">
    <property type="entry name" value="THH1_TOM1_TOM3 DOMAIN-CONTAINING PROTEIN"/>
    <property type="match status" value="1"/>
</dbReference>
<dbReference type="Proteomes" id="UP000001514">
    <property type="component" value="Unassembled WGS sequence"/>
</dbReference>
<dbReference type="OMA" id="WWAVGEI"/>
<organism evidence="3">
    <name type="scientific">Selaginella moellendorffii</name>
    <name type="common">Spikemoss</name>
    <dbReference type="NCBI Taxonomy" id="88036"/>
    <lineage>
        <taxon>Eukaryota</taxon>
        <taxon>Viridiplantae</taxon>
        <taxon>Streptophyta</taxon>
        <taxon>Embryophyta</taxon>
        <taxon>Tracheophyta</taxon>
        <taxon>Lycopodiopsida</taxon>
        <taxon>Selaginellales</taxon>
        <taxon>Selaginellaceae</taxon>
        <taxon>Selaginella</taxon>
    </lineage>
</organism>
<dbReference type="eggNOG" id="ENOG502QW49">
    <property type="taxonomic scope" value="Eukaryota"/>
</dbReference>
<accession>D8T8P1</accession>
<keyword evidence="1" id="KW-0812">Transmembrane</keyword>
<dbReference type="InParanoid" id="D8T8P1"/>